<feature type="domain" description="CobQ/CobB/MinD/ParA nucleotide binding" evidence="3">
    <location>
        <begin position="4"/>
        <end position="88"/>
    </location>
</feature>
<dbReference type="eggNOG" id="COG1192">
    <property type="taxonomic scope" value="Bacteria"/>
</dbReference>
<evidence type="ECO:0000256" key="2">
    <source>
        <dbReference type="SAM" id="Phobius"/>
    </source>
</evidence>
<dbReference type="AlphaFoldDB" id="A0A0L8L7G2"/>
<evidence type="ECO:0000256" key="1">
    <source>
        <dbReference type="SAM" id="MobiDB-lite"/>
    </source>
</evidence>
<evidence type="ECO:0000313" key="5">
    <source>
        <dbReference type="EMBL" id="KOG34097.1"/>
    </source>
</evidence>
<evidence type="ECO:0000259" key="4">
    <source>
        <dbReference type="Pfam" id="PF20703"/>
    </source>
</evidence>
<dbReference type="SUPFAM" id="SSF52540">
    <property type="entry name" value="P-loop containing nucleoside triphosphate hydrolases"/>
    <property type="match status" value="2"/>
</dbReference>
<feature type="transmembrane region" description="Helical" evidence="2">
    <location>
        <begin position="896"/>
        <end position="917"/>
    </location>
</feature>
<comment type="caution">
    <text evidence="5">The sequence shown here is derived from an EMBL/GenBank/DDBJ whole genome shotgun (WGS) entry which is preliminary data.</text>
</comment>
<dbReference type="Pfam" id="PF01656">
    <property type="entry name" value="CbiA"/>
    <property type="match status" value="1"/>
</dbReference>
<sequence>MIVTFYSYKGGVGRSMALANIADQLARSGMRVLMVDFDLEAPGLEHFFPISHERVRGREGLLDLLLAFKYAMSVASAETSEGEDAFRDLDRYVSTVYPRRSDGGCLDLLPAGLRLTDEQISRYGAELRRFDWHDFYFVWSGELFFEWFRRTCAERYDVVLVDSRTGVTELGGVCAYQLADTVVALCAPNLQNIEGTAWMVRHFLSPQVRAVRRDRPLEVLVVPARVDQHDPDLLAGFADRFRRSFDPFTPAALKQAGLPFWDLQVPYAPAYAFDEQVITDPGRAEERRSLANAYASLRGAITLLAPDDNPLASLRPASAPSRPGGGATEPVETRYDPTSHFASADVFLSYRAADMETADQIRELLTGRGNLQVAEPLTGQLWDEIPRAKVNLVLVGPPGELGAYQRHELHTLSAREDARLMPVLLPGVKRLPGALREFPYIDFRGGLDMDGLLQTVQAGLRSPVPADQGPDTLPRSPYPGLAPFSEADAGLFFGREELVSAVLHSLGQDQMCTILGGPGSGKTSLVNAGVLPALRAGLLPGSDLWPIVRVHQHGGAEGLLEALRSLVSRRQDSGSDLGPEDLTRALGAQFDRVVVVLDQFEELFTSADADRRAQVIGLLRRLTDAPDPVLLPLTALRSDFLVQAHEHASFLVGRTVIVPPMSREELRQAVLMPARATGLQLEPGLVERLMQDMGDEPRSLALLQSVLLSMWQRRVDGYLTHRSYEGSGGVQGGLAHAAETLFSSLSPDDRSRARELLLSLVAFAPNGPPVGRTVLASTVTAMGAAEVCELMLRHRLLVTTDDAQNEARVRLSHQAVMGAWPRFRDWIEEARSELELRQKLIAAAEDWARSGRDRKGLLGEESVTFIRTTADLRKLSPLEMAYVEESRADAEKARRLRLLSGGGLMVVLLAALALVVWLEASVLLTVTTVISTLAFPIQSAYLTLRRERRSLTL</sequence>
<dbReference type="EMBL" id="LGUS01000167">
    <property type="protein sequence ID" value="KOG34097.1"/>
    <property type="molecule type" value="Genomic_DNA"/>
</dbReference>
<dbReference type="InterPro" id="IPR035897">
    <property type="entry name" value="Toll_tir_struct_dom_sf"/>
</dbReference>
<dbReference type="InterPro" id="IPR027417">
    <property type="entry name" value="P-loop_NTPase"/>
</dbReference>
<keyword evidence="6" id="KW-1185">Reference proteome</keyword>
<dbReference type="OrthoDB" id="580767at2"/>
<keyword evidence="2" id="KW-0472">Membrane</keyword>
<dbReference type="SUPFAM" id="SSF52200">
    <property type="entry name" value="Toll/Interleukin receptor TIR domain"/>
    <property type="match status" value="1"/>
</dbReference>
<feature type="transmembrane region" description="Helical" evidence="2">
    <location>
        <begin position="923"/>
        <end position="944"/>
    </location>
</feature>
<dbReference type="eggNOG" id="COG1672">
    <property type="taxonomic scope" value="Bacteria"/>
</dbReference>
<dbReference type="STRING" id="67356.AQJ84_30900"/>
<dbReference type="RefSeq" id="WP_030043163.1">
    <property type="nucleotide sequence ID" value="NZ_KL575627.1"/>
</dbReference>
<gene>
    <name evidence="5" type="ORF">ADK37_20440</name>
</gene>
<dbReference type="Proteomes" id="UP000037251">
    <property type="component" value="Unassembled WGS sequence"/>
</dbReference>
<dbReference type="InterPro" id="IPR050678">
    <property type="entry name" value="DNA_Partitioning_ATPase"/>
</dbReference>
<organism evidence="5 6">
    <name type="scientific">Streptomyces resistomycificus</name>
    <dbReference type="NCBI Taxonomy" id="67356"/>
    <lineage>
        <taxon>Bacteria</taxon>
        <taxon>Bacillati</taxon>
        <taxon>Actinomycetota</taxon>
        <taxon>Actinomycetes</taxon>
        <taxon>Kitasatosporales</taxon>
        <taxon>Streptomycetaceae</taxon>
        <taxon>Streptomyces</taxon>
        <taxon>Streptomyces aurantiacus group</taxon>
    </lineage>
</organism>
<keyword evidence="2" id="KW-1133">Transmembrane helix</keyword>
<evidence type="ECO:0000259" key="3">
    <source>
        <dbReference type="Pfam" id="PF01656"/>
    </source>
</evidence>
<keyword evidence="2" id="KW-0812">Transmembrane</keyword>
<dbReference type="PANTHER" id="PTHR13696:SF52">
    <property type="entry name" value="PARA FAMILY PROTEIN CT_582"/>
    <property type="match status" value="1"/>
</dbReference>
<dbReference type="PANTHER" id="PTHR13696">
    <property type="entry name" value="P-LOOP CONTAINING NUCLEOSIDE TRIPHOSPHATE HYDROLASE"/>
    <property type="match status" value="1"/>
</dbReference>
<dbReference type="InterPro" id="IPR049052">
    <property type="entry name" value="nSTAND1"/>
</dbReference>
<accession>A0A0L8L7G2</accession>
<proteinExistence type="predicted"/>
<dbReference type="InterPro" id="IPR002586">
    <property type="entry name" value="CobQ/CobB/MinD/ParA_Nub-bd_dom"/>
</dbReference>
<evidence type="ECO:0000313" key="6">
    <source>
        <dbReference type="Proteomes" id="UP000037251"/>
    </source>
</evidence>
<feature type="domain" description="Novel STAND NTPase 1" evidence="4">
    <location>
        <begin position="477"/>
        <end position="854"/>
    </location>
</feature>
<dbReference type="NCBIfam" id="NF047398">
    <property type="entry name" value="AAA_KGGVGR"/>
    <property type="match status" value="1"/>
</dbReference>
<dbReference type="Pfam" id="PF20703">
    <property type="entry name" value="nSTAND1"/>
    <property type="match status" value="1"/>
</dbReference>
<dbReference type="PATRIC" id="fig|67356.5.peg.4349"/>
<feature type="region of interest" description="Disordered" evidence="1">
    <location>
        <begin position="312"/>
        <end position="334"/>
    </location>
</feature>
<protein>
    <submittedName>
        <fullName evidence="5">Uncharacterized protein</fullName>
    </submittedName>
</protein>
<dbReference type="Gene3D" id="3.40.50.300">
    <property type="entry name" value="P-loop containing nucleotide triphosphate hydrolases"/>
    <property type="match status" value="2"/>
</dbReference>
<name>A0A0L8L7G2_9ACTN</name>
<reference evidence="6" key="1">
    <citation type="submission" date="2015-07" db="EMBL/GenBank/DDBJ databases">
        <authorList>
            <person name="Ju K.-S."/>
            <person name="Doroghazi J.R."/>
            <person name="Metcalf W.W."/>
        </authorList>
    </citation>
    <scope>NUCLEOTIDE SEQUENCE [LARGE SCALE GENOMIC DNA]</scope>
    <source>
        <strain evidence="6">NRRL 2290</strain>
    </source>
</reference>